<sequence length="659" mass="79058">MKISNFERIQPFSKNHFSLGYELSKVESILYKDILEEYTDINDILELYTVKKYIDNEVHLKKWTQTDLIVFKEKVEEYGNIIGKFISTINNDNVIEYIDNLEFQYVKLFWEVISNFNCFKKISKVTFNKILDCKPHSIQSILKNEKLVEYYSNELKFFLIDYEYSAEIILSIYEKDNSSNLYLPKSLTLSDKEHIILKYLSNENFNVINLNYIALIKDIKNNDFLKTSDKTKLIAKRLYEEKITEYFTFNQSVERATYVGFSKDMDKIKDIKIDGNTTSFFYNLDYIINNNESYALFKNFKYLFEYIDEKNRITLVSKPNKMSTFERMMNETSKYHYLKGFAFDSFETISLLQIRGYTEILIKKLNISLEEIIHRIFTKVFQERYDFSANTSFNIPSTQSYLEKIRILAPEFESILKQFKLFVEDSDIDLELLQISSKPVHFSEIPSLNHYKYIYLNNDNPTLENILTLFFSDQTLLYYVEPYKDKNYRTFWDLLVNEEVLFNNFEDYQKDKLNFLIEKELIFIDENKFIRFSNLTRLHILKDLYDNEVGSYYHYPAEFQQEVKIMIDEDLIYFEGSLLSIPEQKYFNYYLNKSEFVNGLDLRNRYVHGTQANANKGDEHERAYLTYLKLLILVLLKIDDDLNIFALRKKKFNFINKKY</sequence>
<accession>A0AAW8C8P2</accession>
<dbReference type="EMBL" id="JASAXT010000001">
    <property type="protein sequence ID" value="MDP8147608.1"/>
    <property type="molecule type" value="Genomic_DNA"/>
</dbReference>
<keyword evidence="2" id="KW-1185">Reference proteome</keyword>
<evidence type="ECO:0000313" key="2">
    <source>
        <dbReference type="Proteomes" id="UP001226020"/>
    </source>
</evidence>
<protein>
    <submittedName>
        <fullName evidence="1">Uncharacterized protein</fullName>
    </submittedName>
</protein>
<gene>
    <name evidence="1" type="ORF">QJU57_00745</name>
</gene>
<dbReference type="AlphaFoldDB" id="A0AAW8C8P2"/>
<name>A0AAW8C8P2_9PAST</name>
<dbReference type="RefSeq" id="WP_306350632.1">
    <property type="nucleotide sequence ID" value="NZ_JASAWV010000001.1"/>
</dbReference>
<proteinExistence type="predicted"/>
<organism evidence="1 2">
    <name type="scientific">Phocoenobacter atlanticus subsp. atlanticus</name>
    <dbReference type="NCBI Taxonomy" id="3061285"/>
    <lineage>
        <taxon>Bacteria</taxon>
        <taxon>Pseudomonadati</taxon>
        <taxon>Pseudomonadota</taxon>
        <taxon>Gammaproteobacteria</taxon>
        <taxon>Pasteurellales</taxon>
        <taxon>Pasteurellaceae</taxon>
        <taxon>Phocoenobacter</taxon>
        <taxon>Phocoenobacter atlanticus</taxon>
    </lineage>
</organism>
<reference evidence="1 2" key="1">
    <citation type="journal article" date="2023" name="Front. Microbiol.">
        <title>Phylogeography and host specificity of Pasteurellaceae pathogenic to sea-farmed fish in the north-east Atlantic.</title>
        <authorList>
            <person name="Gulla S."/>
            <person name="Colquhoun D.J."/>
            <person name="Olsen A.B."/>
            <person name="Spilsberg B."/>
            <person name="Lagesen K."/>
            <person name="Aakesson C.P."/>
            <person name="Strom S."/>
            <person name="Manji F."/>
            <person name="Birkbeck T.H."/>
            <person name="Nilsen H.K."/>
        </authorList>
    </citation>
    <scope>NUCLEOTIDE SEQUENCE [LARGE SCALE GENOMIC DNA]</scope>
    <source>
        <strain evidence="1 2">NVIB3131</strain>
    </source>
</reference>
<comment type="caution">
    <text evidence="1">The sequence shown here is derived from an EMBL/GenBank/DDBJ whole genome shotgun (WGS) entry which is preliminary data.</text>
</comment>
<evidence type="ECO:0000313" key="1">
    <source>
        <dbReference type="EMBL" id="MDP8147608.1"/>
    </source>
</evidence>
<dbReference type="Proteomes" id="UP001226020">
    <property type="component" value="Unassembled WGS sequence"/>
</dbReference>